<keyword evidence="1" id="KW-0812">Transmembrane</keyword>
<keyword evidence="1" id="KW-1133">Transmembrane helix</keyword>
<dbReference type="Proteomes" id="UP000656813">
    <property type="component" value="Unassembled WGS sequence"/>
</dbReference>
<sequence length="95" mass="10911">MLNTLDLILVLYLVLINGYGYVMMAVDKQRAIHRNWRISERHLWLSAGLGGVLGVFIGMKVCHHKTRHLSFRIGVPLLILFHLLLWGGLFFEIGK</sequence>
<dbReference type="EMBL" id="BMFV01000049">
    <property type="protein sequence ID" value="GGH88279.1"/>
    <property type="molecule type" value="Genomic_DNA"/>
</dbReference>
<evidence type="ECO:0008006" key="4">
    <source>
        <dbReference type="Google" id="ProtNLM"/>
    </source>
</evidence>
<name>A0A8J3ERH1_9BACL</name>
<comment type="caution">
    <text evidence="2">The sequence shown here is derived from an EMBL/GenBank/DDBJ whole genome shotgun (WGS) entry which is preliminary data.</text>
</comment>
<dbReference type="Pfam" id="PF06961">
    <property type="entry name" value="DUF1294"/>
    <property type="match status" value="1"/>
</dbReference>
<evidence type="ECO:0000313" key="2">
    <source>
        <dbReference type="EMBL" id="GGH88279.1"/>
    </source>
</evidence>
<keyword evidence="1" id="KW-0472">Membrane</keyword>
<dbReference type="RefSeq" id="WP_188499174.1">
    <property type="nucleotide sequence ID" value="NZ_BMFV01000049.1"/>
</dbReference>
<organism evidence="2 3">
    <name type="scientific">Pullulanibacillus pueri</name>
    <dbReference type="NCBI Taxonomy" id="1437324"/>
    <lineage>
        <taxon>Bacteria</taxon>
        <taxon>Bacillati</taxon>
        <taxon>Bacillota</taxon>
        <taxon>Bacilli</taxon>
        <taxon>Bacillales</taxon>
        <taxon>Sporolactobacillaceae</taxon>
        <taxon>Pullulanibacillus</taxon>
    </lineage>
</organism>
<keyword evidence="3" id="KW-1185">Reference proteome</keyword>
<feature type="transmembrane region" description="Helical" evidence="1">
    <location>
        <begin position="6"/>
        <end position="22"/>
    </location>
</feature>
<protein>
    <recommendedName>
        <fullName evidence="4">DUF1294 domain-containing protein</fullName>
    </recommendedName>
</protein>
<evidence type="ECO:0000313" key="3">
    <source>
        <dbReference type="Proteomes" id="UP000656813"/>
    </source>
</evidence>
<feature type="transmembrane region" description="Helical" evidence="1">
    <location>
        <begin position="73"/>
        <end position="91"/>
    </location>
</feature>
<evidence type="ECO:0000256" key="1">
    <source>
        <dbReference type="SAM" id="Phobius"/>
    </source>
</evidence>
<reference evidence="2" key="2">
    <citation type="submission" date="2020-09" db="EMBL/GenBank/DDBJ databases">
        <authorList>
            <person name="Sun Q."/>
            <person name="Zhou Y."/>
        </authorList>
    </citation>
    <scope>NUCLEOTIDE SEQUENCE</scope>
    <source>
        <strain evidence="2">CGMCC 1.12777</strain>
    </source>
</reference>
<proteinExistence type="predicted"/>
<gene>
    <name evidence="2" type="ORF">GCM10007096_40250</name>
</gene>
<feature type="transmembrane region" description="Helical" evidence="1">
    <location>
        <begin position="43"/>
        <end position="61"/>
    </location>
</feature>
<dbReference type="InterPro" id="IPR010718">
    <property type="entry name" value="DUF1294"/>
</dbReference>
<accession>A0A8J3ERH1</accession>
<reference evidence="2" key="1">
    <citation type="journal article" date="2014" name="Int. J. Syst. Evol. Microbiol.">
        <title>Complete genome sequence of Corynebacterium casei LMG S-19264T (=DSM 44701T), isolated from a smear-ripened cheese.</title>
        <authorList>
            <consortium name="US DOE Joint Genome Institute (JGI-PGF)"/>
            <person name="Walter F."/>
            <person name="Albersmeier A."/>
            <person name="Kalinowski J."/>
            <person name="Ruckert C."/>
        </authorList>
    </citation>
    <scope>NUCLEOTIDE SEQUENCE</scope>
    <source>
        <strain evidence="2">CGMCC 1.12777</strain>
    </source>
</reference>
<dbReference type="AlphaFoldDB" id="A0A8J3ERH1"/>